<dbReference type="STRING" id="762967.HMPREF9440_00464"/>
<reference evidence="2 3" key="1">
    <citation type="submission" date="2011-11" db="EMBL/GenBank/DDBJ databases">
        <authorList>
            <person name="Weinstock G."/>
            <person name="Sodergren E."/>
            <person name="Clifton S."/>
            <person name="Fulton L."/>
            <person name="Fulton B."/>
            <person name="Courtney L."/>
            <person name="Fronick C."/>
            <person name="Harrison M."/>
            <person name="Strong C."/>
            <person name="Farmer C."/>
            <person name="Delahaunty K."/>
            <person name="Markovic C."/>
            <person name="Hall O."/>
            <person name="Minx P."/>
            <person name="Tomlinson C."/>
            <person name="Mitreva M."/>
            <person name="Hou S."/>
            <person name="Chen J."/>
            <person name="Wollam A."/>
            <person name="Pepin K.H."/>
            <person name="Johnson M."/>
            <person name="Bhonagiri V."/>
            <person name="Zhang X."/>
            <person name="Suruliraj S."/>
            <person name="Warren W."/>
            <person name="Chinwalla A."/>
            <person name="Mardis E.R."/>
            <person name="Wilson R.K."/>
        </authorList>
    </citation>
    <scope>NUCLEOTIDE SEQUENCE [LARGE SCALE GENOMIC DNA]</scope>
    <source>
        <strain evidence="2 3">YIT 11816</strain>
    </source>
</reference>
<accession>H3KCL1</accession>
<dbReference type="AlphaFoldDB" id="H3KCL1"/>
<dbReference type="PATRIC" id="fig|762967.3.peg.388"/>
<dbReference type="InterPro" id="IPR012912">
    <property type="entry name" value="Plasmid_pRiA4b_Orf3-like"/>
</dbReference>
<dbReference type="Gene3D" id="3.10.290.30">
    <property type="entry name" value="MM3350-like"/>
    <property type="match status" value="1"/>
</dbReference>
<evidence type="ECO:0000313" key="2">
    <source>
        <dbReference type="EMBL" id="EHY32157.1"/>
    </source>
</evidence>
<dbReference type="Pfam" id="PF07929">
    <property type="entry name" value="PRiA4_ORF3"/>
    <property type="match status" value="1"/>
</dbReference>
<dbReference type="InterPro" id="IPR024047">
    <property type="entry name" value="MM3350-like_sf"/>
</dbReference>
<dbReference type="EMBL" id="AFBQ01000053">
    <property type="protein sequence ID" value="EHY32157.1"/>
    <property type="molecule type" value="Genomic_DNA"/>
</dbReference>
<dbReference type="PANTHER" id="PTHR41878:SF1">
    <property type="entry name" value="TNPR PROTEIN"/>
    <property type="match status" value="1"/>
</dbReference>
<dbReference type="SUPFAM" id="SSF159941">
    <property type="entry name" value="MM3350-like"/>
    <property type="match status" value="1"/>
</dbReference>
<dbReference type="PANTHER" id="PTHR41878">
    <property type="entry name" value="LEXA REPRESSOR-RELATED"/>
    <property type="match status" value="1"/>
</dbReference>
<keyword evidence="3" id="KW-1185">Reference proteome</keyword>
<evidence type="ECO:0000313" key="3">
    <source>
        <dbReference type="Proteomes" id="UP000004956"/>
    </source>
</evidence>
<dbReference type="OrthoDB" id="9816539at2"/>
<feature type="domain" description="Plasmid pRiA4b Orf3-like" evidence="1">
    <location>
        <begin position="3"/>
        <end position="139"/>
    </location>
</feature>
<protein>
    <recommendedName>
        <fullName evidence="1">Plasmid pRiA4b Orf3-like domain-containing protein</fullName>
    </recommendedName>
</protein>
<sequence>MAITVKVKLEGIKNPPCWRRIVVPNDITFLDLHYAIQDAFGWSGDHLWCFHPTKYVSVGWRIKPSFEDDFFDDDSLPTSLTLFDVPFGKKFCYTYDFGDRWVHSVTPESVDDKPVESPVVIAEKGEAPEEDCGGVAAWMWLRDHPEEREDGMW</sequence>
<dbReference type="RefSeq" id="WP_008540975.1">
    <property type="nucleotide sequence ID" value="NZ_JH604880.1"/>
</dbReference>
<comment type="caution">
    <text evidence="2">The sequence shown here is derived from an EMBL/GenBank/DDBJ whole genome shotgun (WGS) entry which is preliminary data.</text>
</comment>
<gene>
    <name evidence="2" type="ORF">HMPREF9440_00464</name>
</gene>
<organism evidence="2 3">
    <name type="scientific">Sutterella parvirubra YIT 11816</name>
    <dbReference type="NCBI Taxonomy" id="762967"/>
    <lineage>
        <taxon>Bacteria</taxon>
        <taxon>Pseudomonadati</taxon>
        <taxon>Pseudomonadota</taxon>
        <taxon>Betaproteobacteria</taxon>
        <taxon>Burkholderiales</taxon>
        <taxon>Sutterellaceae</taxon>
        <taxon>Sutterella</taxon>
    </lineage>
</organism>
<dbReference type="HOGENOM" id="CLU_1712339_0_0_4"/>
<evidence type="ECO:0000259" key="1">
    <source>
        <dbReference type="Pfam" id="PF07929"/>
    </source>
</evidence>
<dbReference type="Proteomes" id="UP000004956">
    <property type="component" value="Unassembled WGS sequence"/>
</dbReference>
<proteinExistence type="predicted"/>
<name>H3KCL1_9BURK</name>